<keyword evidence="5" id="KW-1185">Reference proteome</keyword>
<dbReference type="AlphaFoldDB" id="A0A0C4EXF4"/>
<reference evidence="3" key="2">
    <citation type="submission" date="2016-05" db="EMBL/GenBank/DDBJ databases">
        <title>Comparative analysis highlights variable genome content of wheat rusts and divergence of the mating loci.</title>
        <authorList>
            <person name="Cuomo C.A."/>
            <person name="Bakkeren G."/>
            <person name="Szabo L."/>
            <person name="Khalil H."/>
            <person name="Joly D."/>
            <person name="Goldberg J."/>
            <person name="Young S."/>
            <person name="Zeng Q."/>
            <person name="Fellers J."/>
        </authorList>
    </citation>
    <scope>NUCLEOTIDE SEQUENCE [LARGE SCALE GENOMIC DNA]</scope>
    <source>
        <strain evidence="3">1-1 BBBD Race 1</strain>
    </source>
</reference>
<evidence type="ECO:0000313" key="3">
    <source>
        <dbReference type="EMBL" id="OAV94994.1"/>
    </source>
</evidence>
<gene>
    <name evidence="3" type="ORF">PTTG_05502</name>
</gene>
<dbReference type="VEuPathDB" id="FungiDB:PTTG_05502"/>
<evidence type="ECO:0000313" key="5">
    <source>
        <dbReference type="Proteomes" id="UP000005240"/>
    </source>
</evidence>
<feature type="region of interest" description="Disordered" evidence="1">
    <location>
        <begin position="175"/>
        <end position="199"/>
    </location>
</feature>
<reference evidence="4" key="4">
    <citation type="submission" date="2025-05" db="UniProtKB">
        <authorList>
            <consortium name="EnsemblFungi"/>
        </authorList>
    </citation>
    <scope>IDENTIFICATION</scope>
    <source>
        <strain evidence="4">isolate 1-1 / race 1 (BBBD)</strain>
    </source>
</reference>
<keyword evidence="2" id="KW-0732">Signal</keyword>
<accession>A0A0C4EXF4</accession>
<dbReference type="OMA" id="VDWAHIN"/>
<evidence type="ECO:0000256" key="2">
    <source>
        <dbReference type="SAM" id="SignalP"/>
    </source>
</evidence>
<protein>
    <submittedName>
        <fullName evidence="3 4">Uncharacterized protein</fullName>
    </submittedName>
</protein>
<dbReference type="EMBL" id="ADAS02000033">
    <property type="protein sequence ID" value="OAV94994.1"/>
    <property type="molecule type" value="Genomic_DNA"/>
</dbReference>
<dbReference type="Proteomes" id="UP000005240">
    <property type="component" value="Unassembled WGS sequence"/>
</dbReference>
<sequence length="199" mass="22889">MKFSSSNSFALWFTVIIVTAFHLPANTGCLNVPEASQGERPILAKRGVFVPRFVVIPIIGPISFNTMFNWGCPLDWQDYNCAGAEYETRVKMEATQAISDVVEKYAEAHPEMAKKVSLELREIWLEQTGQLPKQDRSRVVKARDDLQQLFEEHPELQEQAEERFQSRVNDMYRKLERTDQADAPRQGPVDWAHINPHDD</sequence>
<proteinExistence type="predicted"/>
<reference evidence="3" key="1">
    <citation type="submission" date="2009-11" db="EMBL/GenBank/DDBJ databases">
        <authorList>
            <consortium name="The Broad Institute Genome Sequencing Platform"/>
            <person name="Ward D."/>
            <person name="Feldgarden M."/>
            <person name="Earl A."/>
            <person name="Young S.K."/>
            <person name="Zeng Q."/>
            <person name="Koehrsen M."/>
            <person name="Alvarado L."/>
            <person name="Berlin A."/>
            <person name="Bochicchio J."/>
            <person name="Borenstein D."/>
            <person name="Chapman S.B."/>
            <person name="Chen Z."/>
            <person name="Engels R."/>
            <person name="Freedman E."/>
            <person name="Gellesch M."/>
            <person name="Goldberg J."/>
            <person name="Griggs A."/>
            <person name="Gujja S."/>
            <person name="Heilman E."/>
            <person name="Heiman D."/>
            <person name="Hepburn T."/>
            <person name="Howarth C."/>
            <person name="Jen D."/>
            <person name="Larson L."/>
            <person name="Lewis B."/>
            <person name="Mehta T."/>
            <person name="Park D."/>
            <person name="Pearson M."/>
            <person name="Roberts A."/>
            <person name="Saif S."/>
            <person name="Shea T."/>
            <person name="Shenoy N."/>
            <person name="Sisk P."/>
            <person name="Stolte C."/>
            <person name="Sykes S."/>
            <person name="Thomson T."/>
            <person name="Walk T."/>
            <person name="White J."/>
            <person name="Yandava C."/>
            <person name="Izard J."/>
            <person name="Baranova O.V."/>
            <person name="Blanton J.M."/>
            <person name="Tanner A.C."/>
            <person name="Dewhirst F.E."/>
            <person name="Haas B."/>
            <person name="Nusbaum C."/>
            <person name="Birren B."/>
        </authorList>
    </citation>
    <scope>NUCLEOTIDE SEQUENCE [LARGE SCALE GENOMIC DNA]</scope>
    <source>
        <strain evidence="3">1-1 BBBD Race 1</strain>
    </source>
</reference>
<organism evidence="3">
    <name type="scientific">Puccinia triticina (isolate 1-1 / race 1 (BBBD))</name>
    <name type="common">Brown leaf rust fungus</name>
    <dbReference type="NCBI Taxonomy" id="630390"/>
    <lineage>
        <taxon>Eukaryota</taxon>
        <taxon>Fungi</taxon>
        <taxon>Dikarya</taxon>
        <taxon>Basidiomycota</taxon>
        <taxon>Pucciniomycotina</taxon>
        <taxon>Pucciniomycetes</taxon>
        <taxon>Pucciniales</taxon>
        <taxon>Pucciniaceae</taxon>
        <taxon>Puccinia</taxon>
    </lineage>
</organism>
<reference evidence="4 5" key="3">
    <citation type="journal article" date="2017" name="G3 (Bethesda)">
        <title>Comparative analysis highlights variable genome content of wheat rusts and divergence of the mating loci.</title>
        <authorList>
            <person name="Cuomo C.A."/>
            <person name="Bakkeren G."/>
            <person name="Khalil H.B."/>
            <person name="Panwar V."/>
            <person name="Joly D."/>
            <person name="Linning R."/>
            <person name="Sakthikumar S."/>
            <person name="Song X."/>
            <person name="Adiconis X."/>
            <person name="Fan L."/>
            <person name="Goldberg J.M."/>
            <person name="Levin J.Z."/>
            <person name="Young S."/>
            <person name="Zeng Q."/>
            <person name="Anikster Y."/>
            <person name="Bruce M."/>
            <person name="Wang M."/>
            <person name="Yin C."/>
            <person name="McCallum B."/>
            <person name="Szabo L.J."/>
            <person name="Hulbert S."/>
            <person name="Chen X."/>
            <person name="Fellers J.P."/>
        </authorList>
    </citation>
    <scope>NUCLEOTIDE SEQUENCE</scope>
    <source>
        <strain evidence="4">isolate 1-1 / race 1 (BBBD)</strain>
        <strain evidence="5">Isolate 1-1 / race 1 (BBBD)</strain>
    </source>
</reference>
<feature type="chain" id="PRO_5009386213" evidence="2">
    <location>
        <begin position="21"/>
        <end position="199"/>
    </location>
</feature>
<feature type="signal peptide" evidence="2">
    <location>
        <begin position="1"/>
        <end position="20"/>
    </location>
</feature>
<name>A0A0C4EXF4_PUCT1</name>
<dbReference type="EnsemblFungi" id="PTTG_05502-t43_1">
    <property type="protein sequence ID" value="PTTG_05502-t43_1-p1"/>
    <property type="gene ID" value="PTTG_05502"/>
</dbReference>
<dbReference type="OrthoDB" id="2495389at2759"/>
<evidence type="ECO:0000256" key="1">
    <source>
        <dbReference type="SAM" id="MobiDB-lite"/>
    </source>
</evidence>
<evidence type="ECO:0000313" key="4">
    <source>
        <dbReference type="EnsemblFungi" id="PTTG_05502-t43_1-p1"/>
    </source>
</evidence>